<evidence type="ECO:0000313" key="1">
    <source>
        <dbReference type="EMBL" id="SDI09806.1"/>
    </source>
</evidence>
<accession>A0A1G8HT27</accession>
<organism evidence="1 2">
    <name type="scientific">Aneurinibacillus migulanus</name>
    <name type="common">Bacillus migulanus</name>
    <dbReference type="NCBI Taxonomy" id="47500"/>
    <lineage>
        <taxon>Bacteria</taxon>
        <taxon>Bacillati</taxon>
        <taxon>Bacillota</taxon>
        <taxon>Bacilli</taxon>
        <taxon>Bacillales</taxon>
        <taxon>Paenibacillaceae</taxon>
        <taxon>Aneurinibacillus group</taxon>
        <taxon>Aneurinibacillus</taxon>
    </lineage>
</organism>
<dbReference type="GeneID" id="51990402"/>
<dbReference type="AlphaFoldDB" id="A0A1G8HT27"/>
<reference evidence="1 2" key="1">
    <citation type="submission" date="2016-10" db="EMBL/GenBank/DDBJ databases">
        <authorList>
            <person name="de Groot N.N."/>
        </authorList>
    </citation>
    <scope>NUCLEOTIDE SEQUENCE [LARGE SCALE GENOMIC DNA]</scope>
    <source>
        <strain evidence="1 2">DSM 2895</strain>
    </source>
</reference>
<dbReference type="EMBL" id="FNED01000001">
    <property type="protein sequence ID" value="SDI09806.1"/>
    <property type="molecule type" value="Genomic_DNA"/>
</dbReference>
<dbReference type="Proteomes" id="UP000182836">
    <property type="component" value="Unassembled WGS sequence"/>
</dbReference>
<protein>
    <recommendedName>
        <fullName evidence="3">Inhibitor of sigma-G Gin</fullName>
    </recommendedName>
</protein>
<dbReference type="OrthoDB" id="9799092at2"/>
<name>A0A1G8HT27_ANEMI</name>
<dbReference type="RefSeq" id="WP_158502516.1">
    <property type="nucleotide sequence ID" value="NZ_BJOA01000005.1"/>
</dbReference>
<sequence length="48" mass="5395">MMREYVGTCTECGVQIYCHDGFIGGIVLEGGNLLCFTCFEANERKQEE</sequence>
<evidence type="ECO:0000313" key="2">
    <source>
        <dbReference type="Proteomes" id="UP000182836"/>
    </source>
</evidence>
<evidence type="ECO:0008006" key="3">
    <source>
        <dbReference type="Google" id="ProtNLM"/>
    </source>
</evidence>
<gene>
    <name evidence="1" type="ORF">SAMN04487909_101540</name>
</gene>
<proteinExistence type="predicted"/>